<gene>
    <name evidence="2" type="ORF">J4215_01645</name>
</gene>
<feature type="compositionally biased region" description="Pro residues" evidence="1">
    <location>
        <begin position="171"/>
        <end position="205"/>
    </location>
</feature>
<feature type="region of interest" description="Disordered" evidence="1">
    <location>
        <begin position="159"/>
        <end position="211"/>
    </location>
</feature>
<accession>A0A8T4LEE0</accession>
<dbReference type="EMBL" id="JAGVWC010000008">
    <property type="protein sequence ID" value="MBS3061266.1"/>
    <property type="molecule type" value="Genomic_DNA"/>
</dbReference>
<protein>
    <submittedName>
        <fullName evidence="2">Uncharacterized protein</fullName>
    </submittedName>
</protein>
<reference evidence="2" key="1">
    <citation type="submission" date="2021-03" db="EMBL/GenBank/DDBJ databases">
        <authorList>
            <person name="Jaffe A."/>
        </authorList>
    </citation>
    <scope>NUCLEOTIDE SEQUENCE</scope>
    <source>
        <strain evidence="2">RIFCSPLOWO2_01_FULL_AR10_48_17</strain>
    </source>
</reference>
<proteinExistence type="predicted"/>
<name>A0A8T4LEE0_9ARCH</name>
<comment type="caution">
    <text evidence="2">The sequence shown here is derived from an EMBL/GenBank/DDBJ whole genome shotgun (WGS) entry which is preliminary data.</text>
</comment>
<evidence type="ECO:0000313" key="3">
    <source>
        <dbReference type="Proteomes" id="UP000675968"/>
    </source>
</evidence>
<evidence type="ECO:0000256" key="1">
    <source>
        <dbReference type="SAM" id="MobiDB-lite"/>
    </source>
</evidence>
<organism evidence="2 3">
    <name type="scientific">Candidatus Iainarchaeum sp</name>
    <dbReference type="NCBI Taxonomy" id="3101447"/>
    <lineage>
        <taxon>Archaea</taxon>
        <taxon>Candidatus Iainarchaeota</taxon>
        <taxon>Candidatus Iainarchaeia</taxon>
        <taxon>Candidatus Iainarchaeales</taxon>
        <taxon>Candidatus Iainarchaeaceae</taxon>
        <taxon>Candidatus Iainarchaeum</taxon>
    </lineage>
</organism>
<evidence type="ECO:0000313" key="2">
    <source>
        <dbReference type="EMBL" id="MBS3061266.1"/>
    </source>
</evidence>
<sequence>MPGKPRKTIPGFLSLHELAIRAKQKGNPISVTGFKRALREGKLVADAYENRRYKPGPLFFTRRENEWILKAPKPNQEISNGYTTTHHLLAEANKIRGNIYLPHIQQFLKELQSTQPELAAQMRVETNGKRKRLIIPQAIADQFLERVRTNQLSGLFRQYGSLHRGQRNPKKPPSPDAPTPKPAPSPTPVPPTPEPNTPIPHPSAPTPKIHGPLTTAEFLQLESRFNRPVVQMRIAQDVQQLGSSRTIEETARLLGTTVGTVHQLVETGKLEKKPNSKIPIQSIQRLL</sequence>
<dbReference type="AlphaFoldDB" id="A0A8T4LEE0"/>
<dbReference type="Proteomes" id="UP000675968">
    <property type="component" value="Unassembled WGS sequence"/>
</dbReference>
<reference evidence="2" key="2">
    <citation type="submission" date="2021-05" db="EMBL/GenBank/DDBJ databases">
        <title>Protein family content uncovers lineage relationships and bacterial pathway maintenance mechanisms in DPANN archaea.</title>
        <authorList>
            <person name="Castelle C.J."/>
            <person name="Meheust R."/>
            <person name="Jaffe A.L."/>
            <person name="Seitz K."/>
            <person name="Gong X."/>
            <person name="Baker B.J."/>
            <person name="Banfield J.F."/>
        </authorList>
    </citation>
    <scope>NUCLEOTIDE SEQUENCE</scope>
    <source>
        <strain evidence="2">RIFCSPLOWO2_01_FULL_AR10_48_17</strain>
    </source>
</reference>